<dbReference type="InterPro" id="IPR034804">
    <property type="entry name" value="SQR/QFR_C/D"/>
</dbReference>
<evidence type="ECO:0000256" key="17">
    <source>
        <dbReference type="PIRSR" id="PIRSR000169-1"/>
    </source>
</evidence>
<gene>
    <name evidence="20" type="primary">sdhD</name>
    <name evidence="20" type="ordered locus">TERTU_2525</name>
</gene>
<dbReference type="NCBIfam" id="TIGR02968">
    <property type="entry name" value="succ_dehyd_anc"/>
    <property type="match status" value="1"/>
</dbReference>
<comment type="pathway">
    <text evidence="3 16">Carbohydrate metabolism; tricarboxylic acid cycle.</text>
</comment>
<dbReference type="GO" id="GO:0017004">
    <property type="term" value="P:cytochrome complex assembly"/>
    <property type="evidence" value="ECO:0007669"/>
    <property type="project" value="TreeGrafter"/>
</dbReference>
<keyword evidence="5 16" id="KW-0813">Transport</keyword>
<dbReference type="GO" id="GO:0020037">
    <property type="term" value="F:heme binding"/>
    <property type="evidence" value="ECO:0007669"/>
    <property type="project" value="InterPro"/>
</dbReference>
<keyword evidence="14 18" id="KW-0408">Iron</keyword>
<keyword evidence="7 16" id="KW-0997">Cell inner membrane</keyword>
<evidence type="ECO:0000256" key="8">
    <source>
        <dbReference type="ARBA" id="ARBA00022532"/>
    </source>
</evidence>
<dbReference type="eggNOG" id="COG2142">
    <property type="taxonomic scope" value="Bacteria"/>
</dbReference>
<evidence type="ECO:0000256" key="18">
    <source>
        <dbReference type="PIRSR" id="PIRSR000169-2"/>
    </source>
</evidence>
<keyword evidence="8 16" id="KW-0816">Tricarboxylic acid cycle</keyword>
<evidence type="ECO:0000256" key="5">
    <source>
        <dbReference type="ARBA" id="ARBA00022448"/>
    </source>
</evidence>
<dbReference type="PIRSF" id="PIRSF000169">
    <property type="entry name" value="SDH_D"/>
    <property type="match status" value="1"/>
</dbReference>
<comment type="function">
    <text evidence="1 16">Membrane-anchoring subunit of succinate dehydrogenase (SDH).</text>
</comment>
<dbReference type="AlphaFoldDB" id="C5BL89"/>
<evidence type="ECO:0000256" key="16">
    <source>
        <dbReference type="PIRNR" id="PIRNR000169"/>
    </source>
</evidence>
<keyword evidence="10 19" id="KW-0812">Transmembrane</keyword>
<dbReference type="EMBL" id="CP001614">
    <property type="protein sequence ID" value="ACR12129.1"/>
    <property type="molecule type" value="Genomic_DNA"/>
</dbReference>
<sequence>MVTAITSWGRSGLSDWLIQRFSALVLATYTLVVLGFLILHPQLTYAEWSGFYSQLWMRVFSLLVLVSTVAHGWIGLWGVLTDYVTSRMIGSSALMLRMIALLIYALISVTFLVWGVEILWGFK</sequence>
<evidence type="ECO:0000313" key="20">
    <source>
        <dbReference type="EMBL" id="ACR12129.1"/>
    </source>
</evidence>
<evidence type="ECO:0000256" key="9">
    <source>
        <dbReference type="ARBA" id="ARBA00022617"/>
    </source>
</evidence>
<dbReference type="InterPro" id="IPR000701">
    <property type="entry name" value="SuccDH_FuR_B_TM-su"/>
</dbReference>
<dbReference type="GO" id="GO:0005886">
    <property type="term" value="C:plasma membrane"/>
    <property type="evidence" value="ECO:0007669"/>
    <property type="project" value="UniProtKB-SubCell"/>
</dbReference>
<keyword evidence="21" id="KW-1185">Reference proteome</keyword>
<evidence type="ECO:0000256" key="12">
    <source>
        <dbReference type="ARBA" id="ARBA00022982"/>
    </source>
</evidence>
<evidence type="ECO:0000256" key="13">
    <source>
        <dbReference type="ARBA" id="ARBA00022989"/>
    </source>
</evidence>
<dbReference type="GO" id="GO:0046872">
    <property type="term" value="F:metal ion binding"/>
    <property type="evidence" value="ECO:0007669"/>
    <property type="project" value="UniProtKB-KW"/>
</dbReference>
<keyword evidence="11 18" id="KW-0479">Metal-binding</keyword>
<dbReference type="OrthoDB" id="5612767at2"/>
<evidence type="ECO:0000256" key="6">
    <source>
        <dbReference type="ARBA" id="ARBA00022475"/>
    </source>
</evidence>
<evidence type="ECO:0000256" key="7">
    <source>
        <dbReference type="ARBA" id="ARBA00022519"/>
    </source>
</evidence>
<dbReference type="RefSeq" id="WP_015818241.1">
    <property type="nucleotide sequence ID" value="NC_012997.1"/>
</dbReference>
<dbReference type="KEGG" id="ttu:TERTU_2525"/>
<accession>C5BL89</accession>
<feature type="binding site" description="axial binding residue" evidence="18">
    <location>
        <position position="71"/>
    </location>
    <ligand>
        <name>heme</name>
        <dbReference type="ChEBI" id="CHEBI:30413"/>
        <note>ligand shared with second transmembrane subunit</note>
    </ligand>
    <ligandPart>
        <name>Fe</name>
        <dbReference type="ChEBI" id="CHEBI:18248"/>
    </ligandPart>
</feature>
<dbReference type="SUPFAM" id="SSF81343">
    <property type="entry name" value="Fumarate reductase respiratory complex transmembrane subunits"/>
    <property type="match status" value="1"/>
</dbReference>
<dbReference type="Pfam" id="PF01127">
    <property type="entry name" value="Sdh_cyt"/>
    <property type="match status" value="1"/>
</dbReference>
<proteinExistence type="predicted"/>
<evidence type="ECO:0000256" key="10">
    <source>
        <dbReference type="ARBA" id="ARBA00022692"/>
    </source>
</evidence>
<organism evidence="20 21">
    <name type="scientific">Teredinibacter turnerae (strain ATCC 39867 / T7901)</name>
    <dbReference type="NCBI Taxonomy" id="377629"/>
    <lineage>
        <taxon>Bacteria</taxon>
        <taxon>Pseudomonadati</taxon>
        <taxon>Pseudomonadota</taxon>
        <taxon>Gammaproteobacteria</taxon>
        <taxon>Cellvibrionales</taxon>
        <taxon>Cellvibrionaceae</taxon>
        <taxon>Teredinibacter</taxon>
    </lineage>
</organism>
<evidence type="ECO:0000256" key="14">
    <source>
        <dbReference type="ARBA" id="ARBA00023004"/>
    </source>
</evidence>
<dbReference type="HOGENOM" id="CLU_151315_2_0_6"/>
<comment type="subcellular location">
    <subcellularLocation>
        <location evidence="2 16">Cell inner membrane</location>
        <topology evidence="2 16">Multi-pass membrane protein</topology>
    </subcellularLocation>
</comment>
<keyword evidence="6 16" id="KW-1003">Cell membrane</keyword>
<dbReference type="STRING" id="377629.TERTU_2525"/>
<reference evidence="20 21" key="1">
    <citation type="journal article" date="2009" name="PLoS ONE">
        <title>The complete genome of Teredinibacter turnerae T7901: an intracellular endosymbiont of marine wood-boring bivalves (shipworms).</title>
        <authorList>
            <person name="Yang J.C."/>
            <person name="Madupu R."/>
            <person name="Durkin A.S."/>
            <person name="Ekborg N.A."/>
            <person name="Pedamallu C.S."/>
            <person name="Hostetler J.B."/>
            <person name="Radune D."/>
            <person name="Toms B.S."/>
            <person name="Henrissat B."/>
            <person name="Coutinho P.M."/>
            <person name="Schwarz S."/>
            <person name="Field L."/>
            <person name="Trindade-Silva A.E."/>
            <person name="Soares C.A.G."/>
            <person name="Elshahawi S."/>
            <person name="Hanora A."/>
            <person name="Schmidt E.W."/>
            <person name="Haygood M.G."/>
            <person name="Posfai J."/>
            <person name="Benner J."/>
            <person name="Madinger C."/>
            <person name="Nove J."/>
            <person name="Anton B."/>
            <person name="Chaudhary K."/>
            <person name="Foster J."/>
            <person name="Holman A."/>
            <person name="Kumar S."/>
            <person name="Lessard P.A."/>
            <person name="Luyten Y.A."/>
            <person name="Slatko B."/>
            <person name="Wood N."/>
            <person name="Wu B."/>
            <person name="Teplitski M."/>
            <person name="Mougous J.D."/>
            <person name="Ward N."/>
            <person name="Eisen J.A."/>
            <person name="Badger J.H."/>
            <person name="Distel D.L."/>
        </authorList>
    </citation>
    <scope>NUCLEOTIDE SEQUENCE [LARGE SCALE GENOMIC DNA]</scope>
    <source>
        <strain evidence="21">ATCC 39867 / T7901</strain>
    </source>
</reference>
<comment type="cofactor">
    <cofactor evidence="18">
        <name>heme</name>
        <dbReference type="ChEBI" id="CHEBI:30413"/>
    </cofactor>
    <text evidence="18">The heme is bound between the two transmembrane subunits.</text>
</comment>
<evidence type="ECO:0000256" key="4">
    <source>
        <dbReference type="ARBA" id="ARBA00019425"/>
    </source>
</evidence>
<name>C5BL89_TERTT</name>
<dbReference type="PANTHER" id="PTHR38689">
    <property type="entry name" value="SUCCINATE DEHYDROGENASE HYDROPHOBIC MEMBRANE ANCHOR SUBUNIT"/>
    <property type="match status" value="1"/>
</dbReference>
<evidence type="ECO:0000256" key="3">
    <source>
        <dbReference type="ARBA" id="ARBA00005163"/>
    </source>
</evidence>
<dbReference type="InterPro" id="IPR014312">
    <property type="entry name" value="Succ_DH_anchor"/>
</dbReference>
<feature type="transmembrane region" description="Helical" evidence="19">
    <location>
        <begin position="101"/>
        <end position="122"/>
    </location>
</feature>
<evidence type="ECO:0000313" key="21">
    <source>
        <dbReference type="Proteomes" id="UP000009080"/>
    </source>
</evidence>
<keyword evidence="15 16" id="KW-0472">Membrane</keyword>
<keyword evidence="12 16" id="KW-0249">Electron transport</keyword>
<protein>
    <recommendedName>
        <fullName evidence="4 16">Succinate dehydrogenase hydrophobic membrane anchor subunit</fullName>
    </recommendedName>
</protein>
<feature type="transmembrane region" description="Helical" evidence="19">
    <location>
        <begin position="59"/>
        <end position="80"/>
    </location>
</feature>
<dbReference type="UniPathway" id="UPA00223"/>
<dbReference type="GO" id="GO:0009055">
    <property type="term" value="F:electron transfer activity"/>
    <property type="evidence" value="ECO:0007669"/>
    <property type="project" value="TreeGrafter"/>
</dbReference>
<dbReference type="Proteomes" id="UP000009080">
    <property type="component" value="Chromosome"/>
</dbReference>
<feature type="transmembrane region" description="Helical" evidence="19">
    <location>
        <begin position="21"/>
        <end position="39"/>
    </location>
</feature>
<evidence type="ECO:0000256" key="11">
    <source>
        <dbReference type="ARBA" id="ARBA00022723"/>
    </source>
</evidence>
<evidence type="ECO:0000256" key="2">
    <source>
        <dbReference type="ARBA" id="ARBA00004429"/>
    </source>
</evidence>
<dbReference type="GO" id="GO:0006099">
    <property type="term" value="P:tricarboxylic acid cycle"/>
    <property type="evidence" value="ECO:0007669"/>
    <property type="project" value="UniProtKB-UniRule"/>
</dbReference>
<dbReference type="Gene3D" id="1.20.1300.10">
    <property type="entry name" value="Fumarate reductase/succinate dehydrogenase, transmembrane subunit"/>
    <property type="match status" value="1"/>
</dbReference>
<dbReference type="CDD" id="cd03494">
    <property type="entry name" value="SQR_TypeC_SdhD"/>
    <property type="match status" value="1"/>
</dbReference>
<keyword evidence="9 18" id="KW-0349">Heme</keyword>
<dbReference type="PANTHER" id="PTHR38689:SF1">
    <property type="entry name" value="SUCCINATE DEHYDROGENASE HYDROPHOBIC MEMBRANE ANCHOR SUBUNIT"/>
    <property type="match status" value="1"/>
</dbReference>
<evidence type="ECO:0000256" key="15">
    <source>
        <dbReference type="ARBA" id="ARBA00023136"/>
    </source>
</evidence>
<evidence type="ECO:0000256" key="1">
    <source>
        <dbReference type="ARBA" id="ARBA00004050"/>
    </source>
</evidence>
<feature type="binding site" evidence="17">
    <location>
        <position position="83"/>
    </location>
    <ligand>
        <name>a ubiquinone</name>
        <dbReference type="ChEBI" id="CHEBI:16389"/>
    </ligand>
</feature>
<keyword evidence="13 19" id="KW-1133">Transmembrane helix</keyword>
<evidence type="ECO:0000256" key="19">
    <source>
        <dbReference type="SAM" id="Phobius"/>
    </source>
</evidence>